<protein>
    <submittedName>
        <fullName evidence="2">Uncharacterized protein</fullName>
    </submittedName>
</protein>
<name>A0A2P2KNE7_RHIMU</name>
<proteinExistence type="predicted"/>
<feature type="compositionally biased region" description="Basic residues" evidence="1">
    <location>
        <begin position="77"/>
        <end position="90"/>
    </location>
</feature>
<organism evidence="2">
    <name type="scientific">Rhizophora mucronata</name>
    <name type="common">Asiatic mangrove</name>
    <dbReference type="NCBI Taxonomy" id="61149"/>
    <lineage>
        <taxon>Eukaryota</taxon>
        <taxon>Viridiplantae</taxon>
        <taxon>Streptophyta</taxon>
        <taxon>Embryophyta</taxon>
        <taxon>Tracheophyta</taxon>
        <taxon>Spermatophyta</taxon>
        <taxon>Magnoliopsida</taxon>
        <taxon>eudicotyledons</taxon>
        <taxon>Gunneridae</taxon>
        <taxon>Pentapetalae</taxon>
        <taxon>rosids</taxon>
        <taxon>fabids</taxon>
        <taxon>Malpighiales</taxon>
        <taxon>Rhizophoraceae</taxon>
        <taxon>Rhizophora</taxon>
    </lineage>
</organism>
<evidence type="ECO:0000313" key="2">
    <source>
        <dbReference type="EMBL" id="MBX07258.1"/>
    </source>
</evidence>
<evidence type="ECO:0000256" key="1">
    <source>
        <dbReference type="SAM" id="MobiDB-lite"/>
    </source>
</evidence>
<accession>A0A2P2KNE7</accession>
<dbReference type="EMBL" id="GGEC01026774">
    <property type="protein sequence ID" value="MBX07258.1"/>
    <property type="molecule type" value="Transcribed_RNA"/>
</dbReference>
<sequence length="90" mass="10410">MNFVCIFILYSGGFLSILQGFWVIVCRSCSPTFLHANPKRNGGRVRTRGICHPIENLAHLLKMMGYPHLKTVGRGDRGRRRKRRQRRGRS</sequence>
<feature type="region of interest" description="Disordered" evidence="1">
    <location>
        <begin position="69"/>
        <end position="90"/>
    </location>
</feature>
<dbReference type="AlphaFoldDB" id="A0A2P2KNE7"/>
<reference evidence="2" key="1">
    <citation type="submission" date="2018-02" db="EMBL/GenBank/DDBJ databases">
        <title>Rhizophora mucronata_Transcriptome.</title>
        <authorList>
            <person name="Meera S.P."/>
            <person name="Sreeshan A."/>
            <person name="Augustine A."/>
        </authorList>
    </citation>
    <scope>NUCLEOTIDE SEQUENCE</scope>
    <source>
        <tissue evidence="2">Leaf</tissue>
    </source>
</reference>